<sequence length="310" mass="36423">MKDNSTSAKWVLLIYFLFCFYYFGVIMMTYFISYPQMSKVHENSHDYLQVFNDKMLWFSTIPSILMLISSLFLVRFYSGIFNKWLIWSSALLAIITVSTTLFIILPIHNKLPLTGFSEAIQRELLSTAMNLQILPAVFQVLIAFGLLNIYFKESKPIERWLFISVFSLSLYTWGTLYMESLVGYPMWKLIAPSEWMATRETVGLNIPVFKWVFLIPDYLPLLLLIPMFWKRPIGISRYYVAIMFVTLLWIFLITAMYFVPNIQLKLGESYSKQLIDDLNKYDFPLRGVPGLIYFATVLLMFLKIKRKETV</sequence>
<feature type="transmembrane region" description="Helical" evidence="1">
    <location>
        <begin position="55"/>
        <end position="77"/>
    </location>
</feature>
<evidence type="ECO:0000256" key="1">
    <source>
        <dbReference type="SAM" id="Phobius"/>
    </source>
</evidence>
<evidence type="ECO:0000313" key="3">
    <source>
        <dbReference type="Proteomes" id="UP001151079"/>
    </source>
</evidence>
<feature type="transmembrane region" description="Helical" evidence="1">
    <location>
        <begin position="283"/>
        <end position="302"/>
    </location>
</feature>
<keyword evidence="1" id="KW-0472">Membrane</keyword>
<feature type="transmembrane region" description="Helical" evidence="1">
    <location>
        <begin position="12"/>
        <end position="35"/>
    </location>
</feature>
<dbReference type="EMBL" id="JAOZEW010000023">
    <property type="protein sequence ID" value="MCV9929766.1"/>
    <property type="molecule type" value="Genomic_DNA"/>
</dbReference>
<gene>
    <name evidence="2" type="ORF">OIU83_19045</name>
</gene>
<feature type="transmembrane region" description="Helical" evidence="1">
    <location>
        <begin position="128"/>
        <end position="151"/>
    </location>
</feature>
<feature type="transmembrane region" description="Helical" evidence="1">
    <location>
        <begin position="84"/>
        <end position="108"/>
    </location>
</feature>
<evidence type="ECO:0000313" key="2">
    <source>
        <dbReference type="EMBL" id="MCV9929766.1"/>
    </source>
</evidence>
<accession>A0A9X2ZJE6</accession>
<dbReference type="Proteomes" id="UP001151079">
    <property type="component" value="Unassembled WGS sequence"/>
</dbReference>
<reference evidence="2" key="1">
    <citation type="submission" date="2022-10" db="EMBL/GenBank/DDBJ databases">
        <title>Two novel species of Flavobacterium.</title>
        <authorList>
            <person name="Liu Q."/>
            <person name="Xin Y.-H."/>
        </authorList>
    </citation>
    <scope>NUCLEOTIDE SEQUENCE</scope>
    <source>
        <strain evidence="2">LS1R49</strain>
    </source>
</reference>
<organism evidence="2 3">
    <name type="scientific">Flavobacterium shii</name>
    <dbReference type="NCBI Taxonomy" id="2987687"/>
    <lineage>
        <taxon>Bacteria</taxon>
        <taxon>Pseudomonadati</taxon>
        <taxon>Bacteroidota</taxon>
        <taxon>Flavobacteriia</taxon>
        <taxon>Flavobacteriales</taxon>
        <taxon>Flavobacteriaceae</taxon>
        <taxon>Flavobacterium</taxon>
    </lineage>
</organism>
<feature type="transmembrane region" description="Helical" evidence="1">
    <location>
        <begin position="238"/>
        <end position="259"/>
    </location>
</feature>
<keyword evidence="3" id="KW-1185">Reference proteome</keyword>
<feature type="transmembrane region" description="Helical" evidence="1">
    <location>
        <begin position="160"/>
        <end position="178"/>
    </location>
</feature>
<feature type="transmembrane region" description="Helical" evidence="1">
    <location>
        <begin position="208"/>
        <end position="229"/>
    </location>
</feature>
<dbReference type="RefSeq" id="WP_264207852.1">
    <property type="nucleotide sequence ID" value="NZ_JAOZEW010000023.1"/>
</dbReference>
<protein>
    <submittedName>
        <fullName evidence="2">Uncharacterized protein</fullName>
    </submittedName>
</protein>
<keyword evidence="1" id="KW-1133">Transmembrane helix</keyword>
<dbReference type="AlphaFoldDB" id="A0A9X2ZJE6"/>
<proteinExistence type="predicted"/>
<keyword evidence="1" id="KW-0812">Transmembrane</keyword>
<name>A0A9X2ZJE6_9FLAO</name>
<comment type="caution">
    <text evidence="2">The sequence shown here is derived from an EMBL/GenBank/DDBJ whole genome shotgun (WGS) entry which is preliminary data.</text>
</comment>